<keyword evidence="4" id="KW-1185">Reference proteome</keyword>
<evidence type="ECO:0000256" key="2">
    <source>
        <dbReference type="SAM" id="Phobius"/>
    </source>
</evidence>
<proteinExistence type="predicted"/>
<evidence type="ECO:0000313" key="4">
    <source>
        <dbReference type="Proteomes" id="UP001324993"/>
    </source>
</evidence>
<accession>A0ABZ0RH95</accession>
<keyword evidence="2" id="KW-0472">Membrane</keyword>
<sequence>MAGLDKVAELEKAIDRFYERYSAQRIAVATLMVGVLCLAVSLAVYWGFGSGIYAALSGLLFGVIGINIAFLSIVPPANALTQSKRLICKAIREPSCIRSYDMHKVQLVDPKGKVHTLGARELKVWTSLVVPYLIESQARGVQPSRKKPQRKLTASERKYIEQRRKEVLAMEKKIEDERKNLENDRRELEIRSMDLKQAEELVIERLTGVEQAEAELEQLKIVAAERADVAATAYDAKAAAAQADELRAKELELTELKQQLAEDRRNFESQKAEMSKLQAAATRSPFGKIKEPTGAQSLEAREAALEARVRKLEEEAQALESRASYLTDSENSLIERLDALVEREAHIEQSEVDAGIRKD</sequence>
<keyword evidence="2" id="KW-0812">Transmembrane</keyword>
<name>A0ABZ0RH95_9BACT</name>
<dbReference type="RefSeq" id="WP_319831367.1">
    <property type="nucleotide sequence ID" value="NZ_CP138858.1"/>
</dbReference>
<gene>
    <name evidence="3" type="ORF">SH580_13445</name>
</gene>
<dbReference type="EMBL" id="CP138858">
    <property type="protein sequence ID" value="WPJ94438.1"/>
    <property type="molecule type" value="Genomic_DNA"/>
</dbReference>
<evidence type="ECO:0000256" key="1">
    <source>
        <dbReference type="SAM" id="Coils"/>
    </source>
</evidence>
<dbReference type="Proteomes" id="UP001324993">
    <property type="component" value="Chromosome"/>
</dbReference>
<protein>
    <submittedName>
        <fullName evidence="3">Uncharacterized protein</fullName>
    </submittedName>
</protein>
<keyword evidence="1" id="KW-0175">Coiled coil</keyword>
<feature type="transmembrane region" description="Helical" evidence="2">
    <location>
        <begin position="26"/>
        <end position="46"/>
    </location>
</feature>
<keyword evidence="2" id="KW-1133">Transmembrane helix</keyword>
<feature type="transmembrane region" description="Helical" evidence="2">
    <location>
        <begin position="52"/>
        <end position="74"/>
    </location>
</feature>
<reference evidence="3 4" key="1">
    <citation type="submission" date="2023-11" db="EMBL/GenBank/DDBJ databases">
        <title>Coraliomargarita sp. nov., isolated from marine algae.</title>
        <authorList>
            <person name="Lee J.K."/>
            <person name="Baek J.H."/>
            <person name="Kim J.M."/>
            <person name="Choi D.G."/>
            <person name="Jeon C.O."/>
        </authorList>
    </citation>
    <scope>NUCLEOTIDE SEQUENCE [LARGE SCALE GENOMIC DNA]</scope>
    <source>
        <strain evidence="3 4">J2-16</strain>
    </source>
</reference>
<evidence type="ECO:0000313" key="3">
    <source>
        <dbReference type="EMBL" id="WPJ94438.1"/>
    </source>
</evidence>
<organism evidence="3 4">
    <name type="scientific">Coraliomargarita algicola</name>
    <dbReference type="NCBI Taxonomy" id="3092156"/>
    <lineage>
        <taxon>Bacteria</taxon>
        <taxon>Pseudomonadati</taxon>
        <taxon>Verrucomicrobiota</taxon>
        <taxon>Opitutia</taxon>
        <taxon>Puniceicoccales</taxon>
        <taxon>Coraliomargaritaceae</taxon>
        <taxon>Coraliomargarita</taxon>
    </lineage>
</organism>
<feature type="coiled-coil region" evidence="1">
    <location>
        <begin position="160"/>
        <end position="329"/>
    </location>
</feature>